<proteinExistence type="predicted"/>
<protein>
    <submittedName>
        <fullName evidence="2">Glycosyltransferase, group 2 family protein</fullName>
    </submittedName>
</protein>
<evidence type="ECO:0000313" key="2">
    <source>
        <dbReference type="EMBL" id="EGL86583.1"/>
    </source>
</evidence>
<dbReference type="Proteomes" id="UP000003695">
    <property type="component" value="Unassembled WGS sequence"/>
</dbReference>
<dbReference type="GO" id="GO:0016758">
    <property type="term" value="F:hexosyltransferase activity"/>
    <property type="evidence" value="ECO:0007669"/>
    <property type="project" value="UniProtKB-ARBA"/>
</dbReference>
<dbReference type="PANTHER" id="PTHR22916">
    <property type="entry name" value="GLYCOSYLTRANSFERASE"/>
    <property type="match status" value="1"/>
</dbReference>
<reference evidence="2 3" key="1">
    <citation type="submission" date="2011-04" db="EMBL/GenBank/DDBJ databases">
        <authorList>
            <person name="Durkin A.S."/>
            <person name="Radune D."/>
            <person name="Hostetler J."/>
            <person name="Torralba M."/>
            <person name="Gillis M."/>
            <person name="Methe B."/>
            <person name="Sutton G."/>
            <person name="Nelson K.E."/>
        </authorList>
    </citation>
    <scope>NUCLEOTIDE SEQUENCE [LARGE SCALE GENOMIC DNA]</scope>
    <source>
        <strain evidence="2 3">SK255</strain>
    </source>
</reference>
<dbReference type="SUPFAM" id="SSF53448">
    <property type="entry name" value="Nucleotide-diphospho-sugar transferases"/>
    <property type="match status" value="1"/>
</dbReference>
<gene>
    <name evidence="2" type="ORF">HMPREF9968_0012</name>
</gene>
<dbReference type="InterPro" id="IPR001173">
    <property type="entry name" value="Glyco_trans_2-like"/>
</dbReference>
<evidence type="ECO:0000313" key="3">
    <source>
        <dbReference type="Proteomes" id="UP000003695"/>
    </source>
</evidence>
<name>F5VWD0_STROR</name>
<dbReference type="Gene3D" id="3.90.550.10">
    <property type="entry name" value="Spore Coat Polysaccharide Biosynthesis Protein SpsA, Chain A"/>
    <property type="match status" value="1"/>
</dbReference>
<organism evidence="2 3">
    <name type="scientific">Streptococcus oralis SK255</name>
    <dbReference type="NCBI Taxonomy" id="1005704"/>
    <lineage>
        <taxon>Bacteria</taxon>
        <taxon>Bacillati</taxon>
        <taxon>Bacillota</taxon>
        <taxon>Bacilli</taxon>
        <taxon>Lactobacillales</taxon>
        <taxon>Streptococcaceae</taxon>
        <taxon>Streptococcus</taxon>
    </lineage>
</organism>
<accession>F5VWD0</accession>
<keyword evidence="2" id="KW-0808">Transferase</keyword>
<dbReference type="PATRIC" id="fig|1005704.3.peg.1521"/>
<dbReference type="InterPro" id="IPR029044">
    <property type="entry name" value="Nucleotide-diphossugar_trans"/>
</dbReference>
<sequence>MKIEVSVVIPIYNAEKTIKNCVDSALKQNLESLEVILVNDGSNDSTAEILEQYNSNPKIKIFHQLNKGVSAARNKGLSHASGEYVFFLDSDDVLDDGILYKMYQFAKKIKLIFYLVGIKSLIQHNMVETRTVQLHLLHEQKRK</sequence>
<dbReference type="EMBL" id="AFNM01000047">
    <property type="protein sequence ID" value="EGL86583.1"/>
    <property type="molecule type" value="Genomic_DNA"/>
</dbReference>
<comment type="caution">
    <text evidence="2">The sequence shown here is derived from an EMBL/GenBank/DDBJ whole genome shotgun (WGS) entry which is preliminary data.</text>
</comment>
<dbReference type="eggNOG" id="COG1216">
    <property type="taxonomic scope" value="Bacteria"/>
</dbReference>
<dbReference type="PANTHER" id="PTHR22916:SF3">
    <property type="entry name" value="UDP-GLCNAC:BETAGAL BETA-1,3-N-ACETYLGLUCOSAMINYLTRANSFERASE-LIKE PROTEIN 1"/>
    <property type="match status" value="1"/>
</dbReference>
<dbReference type="CDD" id="cd00761">
    <property type="entry name" value="Glyco_tranf_GTA_type"/>
    <property type="match status" value="1"/>
</dbReference>
<dbReference type="AlphaFoldDB" id="F5VWD0"/>
<evidence type="ECO:0000259" key="1">
    <source>
        <dbReference type="Pfam" id="PF00535"/>
    </source>
</evidence>
<dbReference type="Pfam" id="PF00535">
    <property type="entry name" value="Glycos_transf_2"/>
    <property type="match status" value="1"/>
</dbReference>
<feature type="domain" description="Glycosyltransferase 2-like" evidence="1">
    <location>
        <begin position="6"/>
        <end position="118"/>
    </location>
</feature>